<dbReference type="GO" id="GO:0000045">
    <property type="term" value="P:autophagosome assembly"/>
    <property type="evidence" value="ECO:0007669"/>
    <property type="project" value="TreeGrafter"/>
</dbReference>
<dbReference type="AlphaFoldDB" id="A0A0R3SDV7"/>
<organism evidence="11">
    <name type="scientific">Hymenolepis diminuta</name>
    <name type="common">Rat tapeworm</name>
    <dbReference type="NCBI Taxonomy" id="6216"/>
    <lineage>
        <taxon>Eukaryota</taxon>
        <taxon>Metazoa</taxon>
        <taxon>Spiralia</taxon>
        <taxon>Lophotrochozoa</taxon>
        <taxon>Platyhelminthes</taxon>
        <taxon>Cestoda</taxon>
        <taxon>Eucestoda</taxon>
        <taxon>Cyclophyllidea</taxon>
        <taxon>Hymenolepididae</taxon>
        <taxon>Hymenolepis</taxon>
    </lineage>
</organism>
<dbReference type="GO" id="GO:0005829">
    <property type="term" value="C:cytosol"/>
    <property type="evidence" value="ECO:0007669"/>
    <property type="project" value="TreeGrafter"/>
</dbReference>
<proteinExistence type="inferred from homology"/>
<evidence type="ECO:0000256" key="6">
    <source>
        <dbReference type="ARBA" id="ARBA00029833"/>
    </source>
</evidence>
<dbReference type="PANTHER" id="PTHR14957">
    <property type="entry name" value="UBIQUITIN-LIKE-CONJUGATING ENZYME ATG10"/>
    <property type="match status" value="1"/>
</dbReference>
<dbReference type="Proteomes" id="UP000274504">
    <property type="component" value="Unassembled WGS sequence"/>
</dbReference>
<reference evidence="11" key="1">
    <citation type="submission" date="2017-02" db="UniProtKB">
        <authorList>
            <consortium name="WormBaseParasite"/>
        </authorList>
    </citation>
    <scope>IDENTIFICATION</scope>
</reference>
<dbReference type="InterPro" id="IPR007135">
    <property type="entry name" value="Atg3/Atg10"/>
</dbReference>
<protein>
    <recommendedName>
        <fullName evidence="2">Ubiquitin-like-conjugating enzyme ATG10</fullName>
    </recommendedName>
    <alternativeName>
        <fullName evidence="6">Autophagy-related protein 10</fullName>
    </alternativeName>
</protein>
<keyword evidence="5" id="KW-0072">Autophagy</keyword>
<dbReference type="GO" id="GO:0032446">
    <property type="term" value="P:protein modification by small protein conjugation"/>
    <property type="evidence" value="ECO:0007669"/>
    <property type="project" value="TreeGrafter"/>
</dbReference>
<dbReference type="Proteomes" id="UP000321570">
    <property type="component" value="Unassembled WGS sequence"/>
</dbReference>
<evidence type="ECO:0000313" key="11">
    <source>
        <dbReference type="WBParaSite" id="HDID_0000290001-mRNA-1"/>
    </source>
</evidence>
<keyword evidence="4" id="KW-0833">Ubl conjugation pathway</keyword>
<dbReference type="GO" id="GO:0061651">
    <property type="term" value="F:Atg12 conjugating enzyme activity"/>
    <property type="evidence" value="ECO:0007669"/>
    <property type="project" value="TreeGrafter"/>
</dbReference>
<evidence type="ECO:0000256" key="1">
    <source>
        <dbReference type="ARBA" id="ARBA00005696"/>
    </source>
</evidence>
<name>A0A0R3SDV7_HYMDI</name>
<reference evidence="8 10" key="3">
    <citation type="submission" date="2019-07" db="EMBL/GenBank/DDBJ databases">
        <authorList>
            <person name="Jastrzebski P J."/>
            <person name="Paukszto L."/>
            <person name="Jastrzebski P J."/>
        </authorList>
    </citation>
    <scope>NUCLEOTIDE SEQUENCE [LARGE SCALE GENOMIC DNA]</scope>
    <source>
        <strain evidence="8 10">WMS-il1</strain>
    </source>
</reference>
<dbReference type="Gene3D" id="3.30.1460.50">
    <property type="match status" value="1"/>
</dbReference>
<evidence type="ECO:0000256" key="4">
    <source>
        <dbReference type="ARBA" id="ARBA00022786"/>
    </source>
</evidence>
<dbReference type="GO" id="GO:0000422">
    <property type="term" value="P:autophagy of mitochondrion"/>
    <property type="evidence" value="ECO:0007669"/>
    <property type="project" value="TreeGrafter"/>
</dbReference>
<evidence type="ECO:0000256" key="5">
    <source>
        <dbReference type="ARBA" id="ARBA00023006"/>
    </source>
</evidence>
<evidence type="ECO:0000313" key="7">
    <source>
        <dbReference type="EMBL" id="VDL23633.1"/>
    </source>
</evidence>
<dbReference type="EMBL" id="CABIJS010000577">
    <property type="protein sequence ID" value="VUZ53916.1"/>
    <property type="molecule type" value="Genomic_DNA"/>
</dbReference>
<dbReference type="PANTHER" id="PTHR14957:SF1">
    <property type="entry name" value="UBIQUITIN-LIKE-CONJUGATING ENZYME ATG10"/>
    <property type="match status" value="1"/>
</dbReference>
<sequence>MESGLICSSDFNSALKKIYDVIVALHPEDIWKIETPDGSPNLELICNHFCTISNNAARLEYRITYNDAYSVPILMFRGSLKDGEPVPISYFWDCFSNRSSNDADPFSVISQMEHRQTGVPYFFVHPCKTKDLMSDVNPTSPKNYLSLWLSLMARYFDVFVPISIAKE</sequence>
<dbReference type="EMBL" id="UYSG01000783">
    <property type="protein sequence ID" value="VDL23633.1"/>
    <property type="molecule type" value="Genomic_DNA"/>
</dbReference>
<dbReference type="WBParaSite" id="HDID_0000290001-mRNA-1">
    <property type="protein sequence ID" value="HDID_0000290001-mRNA-1"/>
    <property type="gene ID" value="HDID_0000290001"/>
</dbReference>
<gene>
    <name evidence="7" type="ORF">HDID_LOCUS2898</name>
    <name evidence="8" type="ORF">WMSIL1_LOCUS12046</name>
</gene>
<dbReference type="Pfam" id="PF03987">
    <property type="entry name" value="Autophagy_act_C"/>
    <property type="match status" value="1"/>
</dbReference>
<evidence type="ECO:0000256" key="3">
    <source>
        <dbReference type="ARBA" id="ARBA00022679"/>
    </source>
</evidence>
<evidence type="ECO:0000313" key="8">
    <source>
        <dbReference type="EMBL" id="VUZ53916.1"/>
    </source>
</evidence>
<reference evidence="7 9" key="2">
    <citation type="submission" date="2018-11" db="EMBL/GenBank/DDBJ databases">
        <authorList>
            <consortium name="Pathogen Informatics"/>
        </authorList>
    </citation>
    <scope>NUCLEOTIDE SEQUENCE [LARGE SCALE GENOMIC DNA]</scope>
</reference>
<keyword evidence="10" id="KW-1185">Reference proteome</keyword>
<evidence type="ECO:0000313" key="10">
    <source>
        <dbReference type="Proteomes" id="UP000321570"/>
    </source>
</evidence>
<evidence type="ECO:0000256" key="2">
    <source>
        <dbReference type="ARBA" id="ARBA00021099"/>
    </source>
</evidence>
<comment type="similarity">
    <text evidence="1">Belongs to the ATG10 family.</text>
</comment>
<dbReference type="OrthoDB" id="4089664at2759"/>
<dbReference type="STRING" id="6216.A0A0R3SDV7"/>
<keyword evidence="3" id="KW-0808">Transferase</keyword>
<evidence type="ECO:0000313" key="9">
    <source>
        <dbReference type="Proteomes" id="UP000274504"/>
    </source>
</evidence>
<accession>A0A0R3SDV7</accession>